<keyword evidence="3" id="KW-0902">Two-component regulatory system</keyword>
<keyword evidence="4" id="KW-1133">Transmembrane helix</keyword>
<dbReference type="Gene3D" id="1.20.5.1930">
    <property type="match status" value="1"/>
</dbReference>
<name>A0ABX2N1Y4_9SPHN</name>
<feature type="transmembrane region" description="Helical" evidence="4">
    <location>
        <begin position="309"/>
        <end position="327"/>
    </location>
</feature>
<feature type="signal peptide" evidence="5">
    <location>
        <begin position="1"/>
        <end position="22"/>
    </location>
</feature>
<evidence type="ECO:0000256" key="5">
    <source>
        <dbReference type="SAM" id="SignalP"/>
    </source>
</evidence>
<evidence type="ECO:0000313" key="8">
    <source>
        <dbReference type="Proteomes" id="UP000652427"/>
    </source>
</evidence>
<evidence type="ECO:0000256" key="3">
    <source>
        <dbReference type="ARBA" id="ARBA00023012"/>
    </source>
</evidence>
<reference evidence="7 8" key="1">
    <citation type="submission" date="2020-06" db="EMBL/GenBank/DDBJ databases">
        <authorList>
            <person name="Kim S.-J."/>
            <person name="Park S.-J."/>
        </authorList>
    </citation>
    <scope>NUCLEOTIDE SEQUENCE [LARGE SCALE GENOMIC DNA]</scope>
    <source>
        <strain evidence="7 8">SW-151</strain>
    </source>
</reference>
<feature type="transmembrane region" description="Helical" evidence="4">
    <location>
        <begin position="198"/>
        <end position="216"/>
    </location>
</feature>
<evidence type="ECO:0000313" key="7">
    <source>
        <dbReference type="EMBL" id="NVD27628.1"/>
    </source>
</evidence>
<comment type="caution">
    <text evidence="7">The sequence shown here is derived from an EMBL/GenBank/DDBJ whole genome shotgun (WGS) entry which is preliminary data.</text>
</comment>
<feature type="transmembrane region" description="Helical" evidence="4">
    <location>
        <begin position="223"/>
        <end position="240"/>
    </location>
</feature>
<keyword evidence="4" id="KW-0472">Membrane</keyword>
<dbReference type="InterPro" id="IPR050482">
    <property type="entry name" value="Sensor_HK_TwoCompSys"/>
</dbReference>
<feature type="transmembrane region" description="Helical" evidence="4">
    <location>
        <begin position="282"/>
        <end position="303"/>
    </location>
</feature>
<evidence type="ECO:0000256" key="1">
    <source>
        <dbReference type="ARBA" id="ARBA00022679"/>
    </source>
</evidence>
<keyword evidence="2" id="KW-0418">Kinase</keyword>
<dbReference type="SUPFAM" id="SSF55874">
    <property type="entry name" value="ATPase domain of HSP90 chaperone/DNA topoisomerase II/histidine kinase"/>
    <property type="match status" value="1"/>
</dbReference>
<dbReference type="InterPro" id="IPR003594">
    <property type="entry name" value="HATPase_dom"/>
</dbReference>
<dbReference type="InterPro" id="IPR011623">
    <property type="entry name" value="7TMR_DISM_rcpt_extracell_dom1"/>
</dbReference>
<feature type="transmembrane region" description="Helical" evidence="4">
    <location>
        <begin position="255"/>
        <end position="275"/>
    </location>
</feature>
<keyword evidence="5" id="KW-0732">Signal</keyword>
<gene>
    <name evidence="7" type="ORF">HUO14_06905</name>
</gene>
<evidence type="ECO:0000259" key="6">
    <source>
        <dbReference type="SMART" id="SM00387"/>
    </source>
</evidence>
<organism evidence="7 8">
    <name type="scientific">Parasphingorhabdus flavimaris</name>
    <dbReference type="NCBI Taxonomy" id="266812"/>
    <lineage>
        <taxon>Bacteria</taxon>
        <taxon>Pseudomonadati</taxon>
        <taxon>Pseudomonadota</taxon>
        <taxon>Alphaproteobacteria</taxon>
        <taxon>Sphingomonadales</taxon>
        <taxon>Sphingomonadaceae</taxon>
        <taxon>Parasphingorhabdus</taxon>
    </lineage>
</organism>
<dbReference type="InterPro" id="IPR036890">
    <property type="entry name" value="HATPase_C_sf"/>
</dbReference>
<dbReference type="Gene3D" id="3.30.565.10">
    <property type="entry name" value="Histidine kinase-like ATPase, C-terminal domain"/>
    <property type="match status" value="1"/>
</dbReference>
<dbReference type="EMBL" id="JABWMH010000002">
    <property type="protein sequence ID" value="NVD27628.1"/>
    <property type="molecule type" value="Genomic_DNA"/>
</dbReference>
<feature type="domain" description="Histidine kinase/HSP90-like ATPase" evidence="6">
    <location>
        <begin position="531"/>
        <end position="627"/>
    </location>
</feature>
<evidence type="ECO:0000256" key="2">
    <source>
        <dbReference type="ARBA" id="ARBA00022777"/>
    </source>
</evidence>
<keyword evidence="8" id="KW-1185">Reference proteome</keyword>
<evidence type="ECO:0000256" key="4">
    <source>
        <dbReference type="SAM" id="Phobius"/>
    </source>
</evidence>
<protein>
    <recommendedName>
        <fullName evidence="6">Histidine kinase/HSP90-like ATPase domain-containing protein</fullName>
    </recommendedName>
</protein>
<dbReference type="Pfam" id="PF02518">
    <property type="entry name" value="HATPase_c"/>
    <property type="match status" value="1"/>
</dbReference>
<keyword evidence="1" id="KW-0808">Transferase</keyword>
<dbReference type="Pfam" id="PF07695">
    <property type="entry name" value="7TMR-DISM_7TM"/>
    <property type="match status" value="1"/>
</dbReference>
<feature type="transmembrane region" description="Helical" evidence="4">
    <location>
        <begin position="376"/>
        <end position="399"/>
    </location>
</feature>
<dbReference type="CDD" id="cd16917">
    <property type="entry name" value="HATPase_UhpB-NarQ-NarX-like"/>
    <property type="match status" value="1"/>
</dbReference>
<accession>A0ABX2N1Y4</accession>
<proteinExistence type="predicted"/>
<dbReference type="Proteomes" id="UP000652427">
    <property type="component" value="Unassembled WGS sequence"/>
</dbReference>
<sequence>MVRFFGLLLLSAFLMALQPVEAQDDNSNNQFDVQTSNAGKIIRFVDADFSFSEISDIPDSSWIRRELPALWLSDEARKVQGGDLSVWARVRFDGTAFEKDSISIFTENNRERVSVSINGVDIFRNYADDRHSMLGWNHPYLIPVSNSLLKPGTNEIVIRAESGRNHSLGIGTIAVGSHNALASHFESQYFFRIDAPKTLNWTMLLLSVFVFIMWLGRRQEMELFWLSLTGISWFVRNYHFFAETIPIEPLLFQQITYYSIYFAVAVTLAFCAEFLKLRYRKIIIIIMLGIGVFLCLSRFFLINTNHTDIASNLMTVGLFGSFLLILAHHAWKGQSPESWLLLILLSLAALTGVHDIGRIPNVNWWTGAGFHFQPYIGFLLFLVFLLSLAGRFLSALSLVEETNVHLEKSVKEATDALAASQQAQRKMEVERALETERERLMREMHDGIGSSLVTALAVARQRKDPPSTITTLQRAIGDLKITVDSLAPIEGDVVTLLANLRHRMERELSQAGITSIWQVEECPPLDWMDAGHSLHLLRLLQEALSNVLQHADASSITLSCKSSMRQNKSGVLIGIVDDGIGFNPSDRSGSKGLGFMHQRAEILNGALTIENLVSGGTAVKLWLAQASVLQD</sequence>
<dbReference type="PANTHER" id="PTHR24421">
    <property type="entry name" value="NITRATE/NITRITE SENSOR PROTEIN NARX-RELATED"/>
    <property type="match status" value="1"/>
</dbReference>
<dbReference type="SMART" id="SM00387">
    <property type="entry name" value="HATPase_c"/>
    <property type="match status" value="1"/>
</dbReference>
<feature type="chain" id="PRO_5046600721" description="Histidine kinase/HSP90-like ATPase domain-containing protein" evidence="5">
    <location>
        <begin position="23"/>
        <end position="631"/>
    </location>
</feature>
<keyword evidence="4" id="KW-0812">Transmembrane</keyword>
<feature type="transmembrane region" description="Helical" evidence="4">
    <location>
        <begin position="339"/>
        <end position="356"/>
    </location>
</feature>
<dbReference type="RefSeq" id="WP_176279133.1">
    <property type="nucleotide sequence ID" value="NZ_JABWMH010000002.1"/>
</dbReference>